<name>A0ABV0F3E4_9ENTE</name>
<evidence type="ECO:0000256" key="1">
    <source>
        <dbReference type="SAM" id="Phobius"/>
    </source>
</evidence>
<keyword evidence="1" id="KW-1133">Transmembrane helix</keyword>
<feature type="transmembrane region" description="Helical" evidence="1">
    <location>
        <begin position="68"/>
        <end position="92"/>
    </location>
</feature>
<evidence type="ECO:0000313" key="2">
    <source>
        <dbReference type="EMBL" id="MEO1781572.1"/>
    </source>
</evidence>
<reference evidence="2 3" key="2">
    <citation type="submission" date="2024-02" db="EMBL/GenBank/DDBJ databases">
        <title>The Genome Sequence of Enterococcus diestrammenae JM9A.</title>
        <authorList>
            <person name="Earl A."/>
            <person name="Manson A."/>
            <person name="Gilmore M."/>
            <person name="Sanders J."/>
            <person name="Shea T."/>
            <person name="Howe W."/>
            <person name="Livny J."/>
            <person name="Cuomo C."/>
            <person name="Neafsey D."/>
            <person name="Birren B."/>
        </authorList>
    </citation>
    <scope>NUCLEOTIDE SEQUENCE [LARGE SCALE GENOMIC DNA]</scope>
    <source>
        <strain evidence="2 3">JM9A</strain>
    </source>
</reference>
<accession>A0ABV0F3E4</accession>
<sequence length="223" mass="25380">MITQKKIQHAFTIFGILVFLFNLYELITARLPRGEMAVVMLECLAGIALIYLPQLIRKFLKVQLPVTIIYFYWFFLGLSVFLGTCLHLIRFIPGWDKLLHGVSPMLLTALGYGICGLLLKDKSISDVSPWLFLIFGFAFAGVCGVLWEFWEFLCDTVANMNLQRYLDSPDNSGPALIGRAALMDTMGDMFTNTAGALIMGTYAFFKKRKDPLYFEAYRIRLIK</sequence>
<evidence type="ECO:0000313" key="3">
    <source>
        <dbReference type="Proteomes" id="UP001429357"/>
    </source>
</evidence>
<keyword evidence="3" id="KW-1185">Reference proteome</keyword>
<keyword evidence="1" id="KW-0472">Membrane</keyword>
<feature type="transmembrane region" description="Helical" evidence="1">
    <location>
        <begin position="189"/>
        <end position="205"/>
    </location>
</feature>
<gene>
    <name evidence="2" type="ORF">BAU18_001159</name>
</gene>
<dbReference type="InterPro" id="IPR014509">
    <property type="entry name" value="YjdF-like"/>
</dbReference>
<protein>
    <recommendedName>
        <fullName evidence="4">Integral membrane protein</fullName>
    </recommendedName>
</protein>
<reference evidence="3" key="1">
    <citation type="submission" date="2016-06" db="EMBL/GenBank/DDBJ databases">
        <title>Four novel species of enterococci isolated from chicken manure.</title>
        <authorList>
            <person name="Van Tyne D."/>
        </authorList>
    </citation>
    <scope>NUCLEOTIDE SEQUENCE [LARGE SCALE GENOMIC DNA]</scope>
    <source>
        <strain evidence="3">JM9A</strain>
    </source>
</reference>
<dbReference type="EMBL" id="MAEI02000001">
    <property type="protein sequence ID" value="MEO1781572.1"/>
    <property type="molecule type" value="Genomic_DNA"/>
</dbReference>
<keyword evidence="1" id="KW-0812">Transmembrane</keyword>
<dbReference type="Pfam" id="PF09997">
    <property type="entry name" value="DUF2238"/>
    <property type="match status" value="1"/>
</dbReference>
<feature type="transmembrane region" description="Helical" evidence="1">
    <location>
        <begin position="131"/>
        <end position="150"/>
    </location>
</feature>
<proteinExistence type="predicted"/>
<feature type="transmembrane region" description="Helical" evidence="1">
    <location>
        <begin position="36"/>
        <end position="56"/>
    </location>
</feature>
<feature type="transmembrane region" description="Helical" evidence="1">
    <location>
        <begin position="98"/>
        <end position="119"/>
    </location>
</feature>
<evidence type="ECO:0008006" key="4">
    <source>
        <dbReference type="Google" id="ProtNLM"/>
    </source>
</evidence>
<comment type="caution">
    <text evidence="2">The sequence shown here is derived from an EMBL/GenBank/DDBJ whole genome shotgun (WGS) entry which is preliminary data.</text>
</comment>
<organism evidence="2 3">
    <name type="scientific">Enterococcus diestrammenae</name>
    <dbReference type="NCBI Taxonomy" id="1155073"/>
    <lineage>
        <taxon>Bacteria</taxon>
        <taxon>Bacillati</taxon>
        <taxon>Bacillota</taxon>
        <taxon>Bacilli</taxon>
        <taxon>Lactobacillales</taxon>
        <taxon>Enterococcaceae</taxon>
        <taxon>Enterococcus</taxon>
    </lineage>
</organism>
<feature type="transmembrane region" description="Helical" evidence="1">
    <location>
        <begin position="7"/>
        <end position="24"/>
    </location>
</feature>
<dbReference type="Proteomes" id="UP001429357">
    <property type="component" value="Unassembled WGS sequence"/>
</dbReference>